<sequence length="539" mass="61368">MKVSDVLQLPVLEGAKVIAGESGINREVQHVNMMDAPDIVHFLNGDDLLVTTAYHLKDDPQLLIELIQNMVDQGCAGLGIKTQRFLVEVPESVRAFADGVDFPIIEIPIEVSLGEVVNQTLSYILEMRTTELRSAIETHQKFTDHIITGKGVRKLLEDLSSMIEHKVLLLDHHFKPITSAGGEFPDWVEKMEEMHMDGFDFFLPGTAYSSFTCLPERDTITIFPIKTYKNKGGCLVVSGDILSSNRSNILTIEQATNVISFELMKESALKQYDMRARNEFFINFVDGSFSSEEEVKNRAKEFDLYNDQKYVCIIGKLDQDGKDVSFTQYQMEADSIYEFLEGEFYTFDGETHLFIKGDRCILLVEVGESWVEVDSSILSYLEQAQTRINNRFQRTISFGVGNISQQFIAVRNSFKEAMNALRTGKLSGNTQFIQTYRTKDVSEILSIVPTEDLTEFYYHALQDLSTADGKEEQKFLHTLSVYLETHCQISYTAKKMYVHRNTVIYRLEKCEELLGASLKDPDTTIRLRLALRVKTLLNL</sequence>
<reference evidence="6" key="1">
    <citation type="journal article" date="2019" name="Int. J. Syst. Evol. Microbiol.">
        <title>The Global Catalogue of Microorganisms (GCM) 10K type strain sequencing project: providing services to taxonomists for standard genome sequencing and annotation.</title>
        <authorList>
            <consortium name="The Broad Institute Genomics Platform"/>
            <consortium name="The Broad Institute Genome Sequencing Center for Infectious Disease"/>
            <person name="Wu L."/>
            <person name="Ma J."/>
        </authorList>
    </citation>
    <scope>NUCLEOTIDE SEQUENCE [LARGE SCALE GENOMIC DNA]</scope>
    <source>
        <strain evidence="6">CGMCC 4.1621</strain>
    </source>
</reference>
<dbReference type="Pfam" id="PF13556">
    <property type="entry name" value="HTH_30"/>
    <property type="match status" value="1"/>
</dbReference>
<evidence type="ECO:0000313" key="5">
    <source>
        <dbReference type="EMBL" id="MFC7063172.1"/>
    </source>
</evidence>
<organism evidence="5 6">
    <name type="scientific">Halobacillus seohaensis</name>
    <dbReference type="NCBI Taxonomy" id="447421"/>
    <lineage>
        <taxon>Bacteria</taxon>
        <taxon>Bacillati</taxon>
        <taxon>Bacillota</taxon>
        <taxon>Bacilli</taxon>
        <taxon>Bacillales</taxon>
        <taxon>Bacillaceae</taxon>
        <taxon>Halobacillus</taxon>
    </lineage>
</organism>
<evidence type="ECO:0000313" key="6">
    <source>
        <dbReference type="Proteomes" id="UP001596410"/>
    </source>
</evidence>
<dbReference type="InterPro" id="IPR025736">
    <property type="entry name" value="PucR_C-HTH_dom"/>
</dbReference>
<evidence type="ECO:0000259" key="2">
    <source>
        <dbReference type="Pfam" id="PF07905"/>
    </source>
</evidence>
<feature type="domain" description="CdaR GGDEF-like" evidence="4">
    <location>
        <begin position="288"/>
        <end position="423"/>
    </location>
</feature>
<dbReference type="PANTHER" id="PTHR33744:SF1">
    <property type="entry name" value="DNA-BINDING TRANSCRIPTIONAL ACTIVATOR ADER"/>
    <property type="match status" value="1"/>
</dbReference>
<dbReference type="PANTHER" id="PTHR33744">
    <property type="entry name" value="CARBOHYDRATE DIACID REGULATOR"/>
    <property type="match status" value="1"/>
</dbReference>
<dbReference type="Proteomes" id="UP001596410">
    <property type="component" value="Unassembled WGS sequence"/>
</dbReference>
<comment type="caution">
    <text evidence="5">The sequence shown here is derived from an EMBL/GenBank/DDBJ whole genome shotgun (WGS) entry which is preliminary data.</text>
</comment>
<comment type="similarity">
    <text evidence="1">Belongs to the CdaR family.</text>
</comment>
<proteinExistence type="inferred from homology"/>
<dbReference type="InterPro" id="IPR042070">
    <property type="entry name" value="PucR_C-HTH_sf"/>
</dbReference>
<dbReference type="Pfam" id="PF17853">
    <property type="entry name" value="GGDEF_2"/>
    <property type="match status" value="1"/>
</dbReference>
<dbReference type="EMBL" id="JBHSZV010000040">
    <property type="protein sequence ID" value="MFC7063172.1"/>
    <property type="molecule type" value="Genomic_DNA"/>
</dbReference>
<evidence type="ECO:0000259" key="4">
    <source>
        <dbReference type="Pfam" id="PF17853"/>
    </source>
</evidence>
<name>A0ABW2EPL8_9BACI</name>
<dbReference type="Gene3D" id="1.10.10.2840">
    <property type="entry name" value="PucR C-terminal helix-turn-helix domain"/>
    <property type="match status" value="1"/>
</dbReference>
<dbReference type="RefSeq" id="WP_204710023.1">
    <property type="nucleotide sequence ID" value="NZ_JBHSZV010000040.1"/>
</dbReference>
<protein>
    <submittedName>
        <fullName evidence="5">PucR family transcriptional regulator</fullName>
    </submittedName>
</protein>
<dbReference type="InterPro" id="IPR012914">
    <property type="entry name" value="PucR_dom"/>
</dbReference>
<dbReference type="Pfam" id="PF07905">
    <property type="entry name" value="PucR"/>
    <property type="match status" value="1"/>
</dbReference>
<evidence type="ECO:0000256" key="1">
    <source>
        <dbReference type="ARBA" id="ARBA00006754"/>
    </source>
</evidence>
<feature type="domain" description="PucR C-terminal helix-turn-helix" evidence="3">
    <location>
        <begin position="476"/>
        <end position="533"/>
    </location>
</feature>
<dbReference type="InterPro" id="IPR051448">
    <property type="entry name" value="CdaR-like_regulators"/>
</dbReference>
<keyword evidence="6" id="KW-1185">Reference proteome</keyword>
<evidence type="ECO:0000259" key="3">
    <source>
        <dbReference type="Pfam" id="PF13556"/>
    </source>
</evidence>
<accession>A0ABW2EPL8</accession>
<dbReference type="InterPro" id="IPR041522">
    <property type="entry name" value="CdaR_GGDEF"/>
</dbReference>
<feature type="domain" description="Purine catabolism PurC-like" evidence="2">
    <location>
        <begin position="5"/>
        <end position="124"/>
    </location>
</feature>
<gene>
    <name evidence="5" type="ORF">ACFQIC_15220</name>
</gene>